<reference evidence="6 7" key="1">
    <citation type="submission" date="2018-10" db="EMBL/GenBank/DDBJ databases">
        <title>Ulvibacterium marinum gen. nov., sp. nov., a novel marine bacterium of the family Flavobacteriaceae, isolated from a culture of the green alga Ulva prolifera.</title>
        <authorList>
            <person name="Zhang Z."/>
        </authorList>
    </citation>
    <scope>NUCLEOTIDE SEQUENCE [LARGE SCALE GENOMIC DNA]</scope>
    <source>
        <strain evidence="6 7">CCMM003</strain>
    </source>
</reference>
<keyword evidence="7" id="KW-1185">Reference proteome</keyword>
<dbReference type="PANTHER" id="PTHR34478:SF2">
    <property type="entry name" value="MEMBRANE PROTEIN"/>
    <property type="match status" value="1"/>
</dbReference>
<dbReference type="OrthoDB" id="9804152at2"/>
<keyword evidence="5" id="KW-0472">Membrane</keyword>
<evidence type="ECO:0000313" key="6">
    <source>
        <dbReference type="EMBL" id="RKN83565.1"/>
    </source>
</evidence>
<dbReference type="GO" id="GO:0016020">
    <property type="term" value="C:membrane"/>
    <property type="evidence" value="ECO:0007669"/>
    <property type="project" value="UniProtKB-SubCell"/>
</dbReference>
<dbReference type="InterPro" id="IPR007156">
    <property type="entry name" value="MamQ_LemA"/>
</dbReference>
<comment type="caution">
    <text evidence="6">The sequence shown here is derived from an EMBL/GenBank/DDBJ whole genome shotgun (WGS) entry which is preliminary data.</text>
</comment>
<dbReference type="Pfam" id="PF04011">
    <property type="entry name" value="LemA"/>
    <property type="match status" value="1"/>
</dbReference>
<evidence type="ECO:0000256" key="5">
    <source>
        <dbReference type="ARBA" id="ARBA00023136"/>
    </source>
</evidence>
<dbReference type="InterPro" id="IPR023353">
    <property type="entry name" value="LemA-like_dom_sf"/>
</dbReference>
<dbReference type="Gene3D" id="1.20.1440.20">
    <property type="entry name" value="LemA-like domain"/>
    <property type="match status" value="1"/>
</dbReference>
<comment type="subcellular location">
    <subcellularLocation>
        <location evidence="1">Membrane</location>
        <topology evidence="1">Single-pass membrane protein</topology>
    </subcellularLocation>
</comment>
<evidence type="ECO:0000313" key="7">
    <source>
        <dbReference type="Proteomes" id="UP000276603"/>
    </source>
</evidence>
<dbReference type="Proteomes" id="UP000276603">
    <property type="component" value="Unassembled WGS sequence"/>
</dbReference>
<dbReference type="EMBL" id="RBCJ01000001">
    <property type="protein sequence ID" value="RKN83565.1"/>
    <property type="molecule type" value="Genomic_DNA"/>
</dbReference>
<evidence type="ECO:0000256" key="4">
    <source>
        <dbReference type="ARBA" id="ARBA00022989"/>
    </source>
</evidence>
<name>A0A3B0CAM4_9FLAO</name>
<organism evidence="6 7">
    <name type="scientific">Ulvibacterium marinum</name>
    <dbReference type="NCBI Taxonomy" id="2419782"/>
    <lineage>
        <taxon>Bacteria</taxon>
        <taxon>Pseudomonadati</taxon>
        <taxon>Bacteroidota</taxon>
        <taxon>Flavobacteriia</taxon>
        <taxon>Flavobacteriales</taxon>
        <taxon>Flavobacteriaceae</taxon>
        <taxon>Ulvibacterium</taxon>
    </lineage>
</organism>
<proteinExistence type="inferred from homology"/>
<keyword evidence="4" id="KW-1133">Transmembrane helix</keyword>
<evidence type="ECO:0000256" key="3">
    <source>
        <dbReference type="ARBA" id="ARBA00022692"/>
    </source>
</evidence>
<comment type="similarity">
    <text evidence="2">Belongs to the LemA family.</text>
</comment>
<keyword evidence="3" id="KW-0812">Transmembrane</keyword>
<evidence type="ECO:0000256" key="2">
    <source>
        <dbReference type="ARBA" id="ARBA00008854"/>
    </source>
</evidence>
<dbReference type="AlphaFoldDB" id="A0A3B0CAM4"/>
<sequence length="199" mass="22036">MKKGLIILIILGVIAFGLYQWAVGFNNTAVELEADAKTAWSNVESAYQRRNDLIGNLVKTVQGAADFERGTLTDVIEARAKATSTNIDVNNLTPQSMAAFQEAQSGLTGALGKLMVVVERYPELKANQNFLELQAQLEGTENRINVERNRFNEKVNLYDIHTTKFPGKLLAGLFGFDEMARYQADPGSDQAPDVEFDFN</sequence>
<gene>
    <name evidence="6" type="ORF">D7Z94_07040</name>
</gene>
<dbReference type="RefSeq" id="WP_120710771.1">
    <property type="nucleotide sequence ID" value="NZ_RBCJ01000001.1"/>
</dbReference>
<dbReference type="PANTHER" id="PTHR34478">
    <property type="entry name" value="PROTEIN LEMA"/>
    <property type="match status" value="1"/>
</dbReference>
<evidence type="ECO:0000256" key="1">
    <source>
        <dbReference type="ARBA" id="ARBA00004167"/>
    </source>
</evidence>
<protein>
    <submittedName>
        <fullName evidence="6">LemA family protein</fullName>
    </submittedName>
</protein>
<dbReference type="SUPFAM" id="SSF140478">
    <property type="entry name" value="LemA-like"/>
    <property type="match status" value="1"/>
</dbReference>
<accession>A0A3B0CAM4</accession>